<dbReference type="Proteomes" id="UP000240760">
    <property type="component" value="Unassembled WGS sequence"/>
</dbReference>
<keyword evidence="2" id="KW-1133">Transmembrane helix</keyword>
<keyword evidence="4" id="KW-1185">Reference proteome</keyword>
<feature type="transmembrane region" description="Helical" evidence="2">
    <location>
        <begin position="136"/>
        <end position="158"/>
    </location>
</feature>
<name>A0A2T4C683_TRILO</name>
<evidence type="ECO:0000313" key="3">
    <source>
        <dbReference type="EMBL" id="PTB77079.1"/>
    </source>
</evidence>
<sequence>MLAMTRIPRTTLIIQGNGEQTEAHVRMSRYTHSLLCYTTPGRHYTCRPPIAEPYSPPRASRTHGSQYDVSVTHPSRTARDNGKTVIRQRILRYQRRVNIIDQLLGPQFCSRLFATLLVVTARLIVTAAQIPMIARVCASVCALAASFSLGGCWGVMLAESL</sequence>
<keyword evidence="2" id="KW-0812">Transmembrane</keyword>
<feature type="region of interest" description="Disordered" evidence="1">
    <location>
        <begin position="48"/>
        <end position="68"/>
    </location>
</feature>
<evidence type="ECO:0000256" key="1">
    <source>
        <dbReference type="SAM" id="MobiDB-lite"/>
    </source>
</evidence>
<organism evidence="3 4">
    <name type="scientific">Trichoderma longibrachiatum ATCC 18648</name>
    <dbReference type="NCBI Taxonomy" id="983965"/>
    <lineage>
        <taxon>Eukaryota</taxon>
        <taxon>Fungi</taxon>
        <taxon>Dikarya</taxon>
        <taxon>Ascomycota</taxon>
        <taxon>Pezizomycotina</taxon>
        <taxon>Sordariomycetes</taxon>
        <taxon>Hypocreomycetidae</taxon>
        <taxon>Hypocreales</taxon>
        <taxon>Hypocreaceae</taxon>
        <taxon>Trichoderma</taxon>
    </lineage>
</organism>
<dbReference type="EMBL" id="KZ679131">
    <property type="protein sequence ID" value="PTB77079.1"/>
    <property type="molecule type" value="Genomic_DNA"/>
</dbReference>
<accession>A0A2T4C683</accession>
<protein>
    <submittedName>
        <fullName evidence="3">Uncharacterized protein</fullName>
    </submittedName>
</protein>
<keyword evidence="2" id="KW-0472">Membrane</keyword>
<evidence type="ECO:0000256" key="2">
    <source>
        <dbReference type="SAM" id="Phobius"/>
    </source>
</evidence>
<proteinExistence type="predicted"/>
<evidence type="ECO:0000313" key="4">
    <source>
        <dbReference type="Proteomes" id="UP000240760"/>
    </source>
</evidence>
<dbReference type="AlphaFoldDB" id="A0A2T4C683"/>
<reference evidence="3 4" key="1">
    <citation type="submission" date="2016-07" db="EMBL/GenBank/DDBJ databases">
        <title>Multiple horizontal gene transfer events from other fungi enriched the ability of initially mycotrophic Trichoderma (Ascomycota) to feed on dead plant biomass.</title>
        <authorList>
            <consortium name="DOE Joint Genome Institute"/>
            <person name="Aerts A."/>
            <person name="Atanasova L."/>
            <person name="Chenthamara K."/>
            <person name="Zhang J."/>
            <person name="Grujic M."/>
            <person name="Henrissat B."/>
            <person name="Kuo A."/>
            <person name="Salamov A."/>
            <person name="Lipzen A."/>
            <person name="Labutti K."/>
            <person name="Barry K."/>
            <person name="Miao Y."/>
            <person name="Rahimi M.J."/>
            <person name="Shen Q."/>
            <person name="Grigoriev I.V."/>
            <person name="Kubicek C.P."/>
            <person name="Druzhinina I.S."/>
        </authorList>
    </citation>
    <scope>NUCLEOTIDE SEQUENCE [LARGE SCALE GENOMIC DNA]</scope>
    <source>
        <strain evidence="3 4">ATCC 18648</strain>
    </source>
</reference>
<gene>
    <name evidence="3" type="ORF">M440DRAFT_1242386</name>
</gene>